<organism evidence="1">
    <name type="scientific">Nothobranchius korthausae</name>
    <dbReference type="NCBI Taxonomy" id="1143690"/>
    <lineage>
        <taxon>Eukaryota</taxon>
        <taxon>Metazoa</taxon>
        <taxon>Chordata</taxon>
        <taxon>Craniata</taxon>
        <taxon>Vertebrata</taxon>
        <taxon>Euteleostomi</taxon>
        <taxon>Actinopterygii</taxon>
        <taxon>Neopterygii</taxon>
        <taxon>Teleostei</taxon>
        <taxon>Neoteleostei</taxon>
        <taxon>Acanthomorphata</taxon>
        <taxon>Ovalentaria</taxon>
        <taxon>Atherinomorphae</taxon>
        <taxon>Cyprinodontiformes</taxon>
        <taxon>Nothobranchiidae</taxon>
        <taxon>Nothobranchius</taxon>
    </lineage>
</organism>
<gene>
    <name evidence="1" type="primary">Nfu_g_1_001995</name>
</gene>
<feature type="non-terminal residue" evidence="1">
    <location>
        <position position="46"/>
    </location>
</feature>
<proteinExistence type="predicted"/>
<dbReference type="EMBL" id="HAEC01013758">
    <property type="protein sequence ID" value="SBQ81975.1"/>
    <property type="molecule type" value="Transcribed_RNA"/>
</dbReference>
<sequence>TCCPSAPWSPQEPYEVRVRRCPQACSKIEQNTIFCYSRYSLQNSGN</sequence>
<feature type="non-terminal residue" evidence="1">
    <location>
        <position position="1"/>
    </location>
</feature>
<accession>A0A1A8HH32</accession>
<reference evidence="1" key="1">
    <citation type="submission" date="2016-05" db="EMBL/GenBank/DDBJ databases">
        <authorList>
            <person name="Lavstsen T."/>
            <person name="Jespersen J.S."/>
        </authorList>
    </citation>
    <scope>NUCLEOTIDE SEQUENCE</scope>
    <source>
        <tissue evidence="1">Brain</tissue>
    </source>
</reference>
<protein>
    <submittedName>
        <fullName evidence="1">Uncharacterized protein</fullName>
    </submittedName>
</protein>
<dbReference type="AlphaFoldDB" id="A0A1A8HH32"/>
<name>A0A1A8HH32_9TELE</name>
<reference evidence="1" key="2">
    <citation type="submission" date="2016-06" db="EMBL/GenBank/DDBJ databases">
        <title>The genome of a short-lived fish provides insights into sex chromosome evolution and the genetic control of aging.</title>
        <authorList>
            <person name="Reichwald K."/>
            <person name="Felder M."/>
            <person name="Petzold A."/>
            <person name="Koch P."/>
            <person name="Groth M."/>
            <person name="Platzer M."/>
        </authorList>
    </citation>
    <scope>NUCLEOTIDE SEQUENCE</scope>
    <source>
        <tissue evidence="1">Brain</tissue>
    </source>
</reference>
<evidence type="ECO:0000313" key="1">
    <source>
        <dbReference type="EMBL" id="SBQ81975.1"/>
    </source>
</evidence>